<name>A0ABQ2HT12_9BACT</name>
<dbReference type="SUPFAM" id="SSF49464">
    <property type="entry name" value="Carboxypeptidase regulatory domain-like"/>
    <property type="match status" value="1"/>
</dbReference>
<dbReference type="PANTHER" id="PTHR30069">
    <property type="entry name" value="TONB-DEPENDENT OUTER MEMBRANE RECEPTOR"/>
    <property type="match status" value="1"/>
</dbReference>
<dbReference type="EMBL" id="BMLI01000001">
    <property type="protein sequence ID" value="GGM88590.1"/>
    <property type="molecule type" value="Genomic_DNA"/>
</dbReference>
<accession>A0ABQ2HT12</accession>
<dbReference type="Proteomes" id="UP000632339">
    <property type="component" value="Unassembled WGS sequence"/>
</dbReference>
<dbReference type="InterPro" id="IPR023997">
    <property type="entry name" value="TonB-dep_OMP_SusC/RagA_CS"/>
</dbReference>
<dbReference type="InterPro" id="IPR000531">
    <property type="entry name" value="Beta-barrel_TonB"/>
</dbReference>
<dbReference type="SUPFAM" id="SSF56935">
    <property type="entry name" value="Porins"/>
    <property type="match status" value="1"/>
</dbReference>
<keyword evidence="2" id="KW-0813">Transport</keyword>
<comment type="similarity">
    <text evidence="2 3">Belongs to the TonB-dependent receptor family.</text>
</comment>
<comment type="subcellular location">
    <subcellularLocation>
        <location evidence="2">Cell outer membrane</location>
        <topology evidence="2">Multi-pass membrane protein</topology>
    </subcellularLocation>
</comment>
<dbReference type="InterPro" id="IPR012910">
    <property type="entry name" value="Plug_dom"/>
</dbReference>
<feature type="region of interest" description="Disordered" evidence="4">
    <location>
        <begin position="826"/>
        <end position="846"/>
    </location>
</feature>
<keyword evidence="3" id="KW-0798">TonB box</keyword>
<dbReference type="PANTHER" id="PTHR30069:SF29">
    <property type="entry name" value="HEMOGLOBIN AND HEMOGLOBIN-HAPTOGLOBIN-BINDING PROTEIN 1-RELATED"/>
    <property type="match status" value="1"/>
</dbReference>
<keyword evidence="2 3" id="KW-0472">Membrane</keyword>
<sequence length="1024" mass="110627">MLCGLVQTALAQSRVVKGRVTVKTRGEELVGATVVVEGTNFATITDASGNYSIEVQPNSVLVASFIGMITQKFPVGNQSEINFELEESTDNLNEVVVVGYGAQKKSVVTGAISSVKASDLQSMPINRLEEALQGRTSGLTIAANSGQPGSAATVRVRGVTTLNNNDPLYVVDGVVVDNGGIGYLNQSDIESIEVLKDAASQAIYGARAAAGVILVTTKKGKAGGIRVNYNGYVGVQAPARKLDLLDATQYATIRNEAAVNAGQTAPYANPAAFGKGTDWQSLIFNNSAKRQNHELSISGGSEKSTFYLSFGYLDQEGIVATDISKYKRTSIRLNSEHKLAKWLTFGQNLGYAHDKSVGLGNTNSEFGGPLSSAINLDPITPAVITDPAVASAAPYTNKGIRRDANGNPYGISQAVGQEMSNPLAYIQNRLGNYGWSDNIVGNAYLMAEPIKGLQLKSTLGSKLAFWGSESFTPISWLNAASVTSQTSFNRTNNRRLDYNLENTISYTRGFGLHNVNVLLGQGAYLDNNTRMTSVTFFNVPVDNFDDASLNFKVPADQRNSDGSEGARHTVSSLFARLNYDFDEKYLVQALVRRDGSSRFGSNHKYGIFPSFSLGWVLSREAFFPTSNAVNFLKFRGGYGVVGNDGIGDFAYLSTIGSGRNYTIGTSGSYIIGYSPNAPANPDLKWEQTSQTNIGFDATIFNNVNVTFEWFKKATKDILQNPRIPGYVGAISNPAANIADMENTGVELELGFRKRLGQVDFSVNGNVSYIKNEVTNLGNGVQYLSGGASFQGAPPITRTQVGQPIGSFFGYVNEGIFQTQEEVDSHVSSSGKKIQPNAKPGDFKWQDLNGDGVITETDRTFIGNPTPKWNYGLTLNAGYKGFDIVVFGQGVAGNQIFQGLRRLDIANANWQTDALDHWTGPGTSTTFPRIVNGDPNKNFQNPSSFYLEKGDFFRLKTLQIGYSLPNSVISKVAMKKARVYVMSQNLFTITKYTGYDPEIGGSVLSIDKGIYPQARSFMVGLNIGF</sequence>
<dbReference type="PROSITE" id="PS52016">
    <property type="entry name" value="TONB_DEPENDENT_REC_3"/>
    <property type="match status" value="1"/>
</dbReference>
<dbReference type="Gene3D" id="2.170.130.10">
    <property type="entry name" value="TonB-dependent receptor, plug domain"/>
    <property type="match status" value="1"/>
</dbReference>
<evidence type="ECO:0000259" key="6">
    <source>
        <dbReference type="Pfam" id="PF07715"/>
    </source>
</evidence>
<keyword evidence="8" id="KW-1185">Reference proteome</keyword>
<organism evidence="7 8">
    <name type="scientific">Dyadobacter beijingensis</name>
    <dbReference type="NCBI Taxonomy" id="365489"/>
    <lineage>
        <taxon>Bacteria</taxon>
        <taxon>Pseudomonadati</taxon>
        <taxon>Bacteroidota</taxon>
        <taxon>Cytophagia</taxon>
        <taxon>Cytophagales</taxon>
        <taxon>Spirosomataceae</taxon>
        <taxon>Dyadobacter</taxon>
    </lineage>
</organism>
<feature type="domain" description="TonB-dependent receptor-like beta-barrel" evidence="5">
    <location>
        <begin position="476"/>
        <end position="910"/>
    </location>
</feature>
<dbReference type="Gene3D" id="2.60.40.1120">
    <property type="entry name" value="Carboxypeptidase-like, regulatory domain"/>
    <property type="match status" value="1"/>
</dbReference>
<evidence type="ECO:0000256" key="4">
    <source>
        <dbReference type="SAM" id="MobiDB-lite"/>
    </source>
</evidence>
<dbReference type="InterPro" id="IPR023996">
    <property type="entry name" value="TonB-dep_OMP_SusC/RagA"/>
</dbReference>
<comment type="caution">
    <text evidence="7">The sequence shown here is derived from an EMBL/GenBank/DDBJ whole genome shotgun (WGS) entry which is preliminary data.</text>
</comment>
<dbReference type="Pfam" id="PF00593">
    <property type="entry name" value="TonB_dep_Rec_b-barrel"/>
    <property type="match status" value="1"/>
</dbReference>
<evidence type="ECO:0000259" key="5">
    <source>
        <dbReference type="Pfam" id="PF00593"/>
    </source>
</evidence>
<keyword evidence="1" id="KW-0732">Signal</keyword>
<dbReference type="InterPro" id="IPR037066">
    <property type="entry name" value="Plug_dom_sf"/>
</dbReference>
<gene>
    <name evidence="7" type="ORF">GCM10010967_21570</name>
</gene>
<evidence type="ECO:0000313" key="8">
    <source>
        <dbReference type="Proteomes" id="UP000632339"/>
    </source>
</evidence>
<dbReference type="NCBIfam" id="TIGR04056">
    <property type="entry name" value="OMP_RagA_SusC"/>
    <property type="match status" value="1"/>
</dbReference>
<evidence type="ECO:0000256" key="2">
    <source>
        <dbReference type="PROSITE-ProRule" id="PRU01360"/>
    </source>
</evidence>
<evidence type="ECO:0000256" key="1">
    <source>
        <dbReference type="ARBA" id="ARBA00022729"/>
    </source>
</evidence>
<proteinExistence type="inferred from homology"/>
<reference evidence="8" key="1">
    <citation type="journal article" date="2019" name="Int. J. Syst. Evol. Microbiol.">
        <title>The Global Catalogue of Microorganisms (GCM) 10K type strain sequencing project: providing services to taxonomists for standard genome sequencing and annotation.</title>
        <authorList>
            <consortium name="The Broad Institute Genomics Platform"/>
            <consortium name="The Broad Institute Genome Sequencing Center for Infectious Disease"/>
            <person name="Wu L."/>
            <person name="Ma J."/>
        </authorList>
    </citation>
    <scope>NUCLEOTIDE SEQUENCE [LARGE SCALE GENOMIC DNA]</scope>
    <source>
        <strain evidence="8">CGMCC 1.6375</strain>
    </source>
</reference>
<protein>
    <submittedName>
        <fullName evidence="7">SusC/RagA family TonB-linked outer membrane protein</fullName>
    </submittedName>
</protein>
<evidence type="ECO:0000313" key="7">
    <source>
        <dbReference type="EMBL" id="GGM88590.1"/>
    </source>
</evidence>
<keyword evidence="2" id="KW-0812">Transmembrane</keyword>
<dbReference type="InterPro" id="IPR039426">
    <property type="entry name" value="TonB-dep_rcpt-like"/>
</dbReference>
<dbReference type="NCBIfam" id="TIGR04057">
    <property type="entry name" value="SusC_RagA_signa"/>
    <property type="match status" value="1"/>
</dbReference>
<feature type="domain" description="TonB-dependent receptor plug" evidence="6">
    <location>
        <begin position="106"/>
        <end position="212"/>
    </location>
</feature>
<dbReference type="InterPro" id="IPR008969">
    <property type="entry name" value="CarboxyPept-like_regulatory"/>
</dbReference>
<dbReference type="Pfam" id="PF07715">
    <property type="entry name" value="Plug"/>
    <property type="match status" value="1"/>
</dbReference>
<dbReference type="Pfam" id="PF13715">
    <property type="entry name" value="CarbopepD_reg_2"/>
    <property type="match status" value="1"/>
</dbReference>
<keyword evidence="2" id="KW-0998">Cell outer membrane</keyword>
<keyword evidence="2" id="KW-1134">Transmembrane beta strand</keyword>
<evidence type="ECO:0000256" key="3">
    <source>
        <dbReference type="RuleBase" id="RU003357"/>
    </source>
</evidence>